<reference evidence="1 3" key="1">
    <citation type="journal article" date="2012" name="Nature">
        <title>Algal genomes reveal evolutionary mosaicism and the fate of nucleomorphs.</title>
        <authorList>
            <consortium name="DOE Joint Genome Institute"/>
            <person name="Curtis B.A."/>
            <person name="Tanifuji G."/>
            <person name="Burki F."/>
            <person name="Gruber A."/>
            <person name="Irimia M."/>
            <person name="Maruyama S."/>
            <person name="Arias M.C."/>
            <person name="Ball S.G."/>
            <person name="Gile G.H."/>
            <person name="Hirakawa Y."/>
            <person name="Hopkins J.F."/>
            <person name="Kuo A."/>
            <person name="Rensing S.A."/>
            <person name="Schmutz J."/>
            <person name="Symeonidi A."/>
            <person name="Elias M."/>
            <person name="Eveleigh R.J."/>
            <person name="Herman E.K."/>
            <person name="Klute M.J."/>
            <person name="Nakayama T."/>
            <person name="Obornik M."/>
            <person name="Reyes-Prieto A."/>
            <person name="Armbrust E.V."/>
            <person name="Aves S.J."/>
            <person name="Beiko R.G."/>
            <person name="Coutinho P."/>
            <person name="Dacks J.B."/>
            <person name="Durnford D.G."/>
            <person name="Fast N.M."/>
            <person name="Green B.R."/>
            <person name="Grisdale C.J."/>
            <person name="Hempel F."/>
            <person name="Henrissat B."/>
            <person name="Hoppner M.P."/>
            <person name="Ishida K."/>
            <person name="Kim E."/>
            <person name="Koreny L."/>
            <person name="Kroth P.G."/>
            <person name="Liu Y."/>
            <person name="Malik S.B."/>
            <person name="Maier U.G."/>
            <person name="McRose D."/>
            <person name="Mock T."/>
            <person name="Neilson J.A."/>
            <person name="Onodera N.T."/>
            <person name="Poole A.M."/>
            <person name="Pritham E.J."/>
            <person name="Richards T.A."/>
            <person name="Rocap G."/>
            <person name="Roy S.W."/>
            <person name="Sarai C."/>
            <person name="Schaack S."/>
            <person name="Shirato S."/>
            <person name="Slamovits C.H."/>
            <person name="Spencer D.F."/>
            <person name="Suzuki S."/>
            <person name="Worden A.Z."/>
            <person name="Zauner S."/>
            <person name="Barry K."/>
            <person name="Bell C."/>
            <person name="Bharti A.K."/>
            <person name="Crow J.A."/>
            <person name="Grimwood J."/>
            <person name="Kramer R."/>
            <person name="Lindquist E."/>
            <person name="Lucas S."/>
            <person name="Salamov A."/>
            <person name="McFadden G.I."/>
            <person name="Lane C.E."/>
            <person name="Keeling P.J."/>
            <person name="Gray M.W."/>
            <person name="Grigoriev I.V."/>
            <person name="Archibald J.M."/>
        </authorList>
    </citation>
    <scope>NUCLEOTIDE SEQUENCE</scope>
    <source>
        <strain evidence="1 3">CCMP2712</strain>
    </source>
</reference>
<keyword evidence="3" id="KW-1185">Reference proteome</keyword>
<name>L1JZ80_GUITC</name>
<reference evidence="3" key="2">
    <citation type="submission" date="2012-11" db="EMBL/GenBank/DDBJ databases">
        <authorList>
            <person name="Kuo A."/>
            <person name="Curtis B.A."/>
            <person name="Tanifuji G."/>
            <person name="Burki F."/>
            <person name="Gruber A."/>
            <person name="Irimia M."/>
            <person name="Maruyama S."/>
            <person name="Arias M.C."/>
            <person name="Ball S.G."/>
            <person name="Gile G.H."/>
            <person name="Hirakawa Y."/>
            <person name="Hopkins J.F."/>
            <person name="Rensing S.A."/>
            <person name="Schmutz J."/>
            <person name="Symeonidi A."/>
            <person name="Elias M."/>
            <person name="Eveleigh R.J."/>
            <person name="Herman E.K."/>
            <person name="Klute M.J."/>
            <person name="Nakayama T."/>
            <person name="Obornik M."/>
            <person name="Reyes-Prieto A."/>
            <person name="Armbrust E.V."/>
            <person name="Aves S.J."/>
            <person name="Beiko R.G."/>
            <person name="Coutinho P."/>
            <person name="Dacks J.B."/>
            <person name="Durnford D.G."/>
            <person name="Fast N.M."/>
            <person name="Green B.R."/>
            <person name="Grisdale C."/>
            <person name="Hempe F."/>
            <person name="Henrissat B."/>
            <person name="Hoppner M.P."/>
            <person name="Ishida K.-I."/>
            <person name="Kim E."/>
            <person name="Koreny L."/>
            <person name="Kroth P.G."/>
            <person name="Liu Y."/>
            <person name="Malik S.-B."/>
            <person name="Maier U.G."/>
            <person name="McRose D."/>
            <person name="Mock T."/>
            <person name="Neilson J.A."/>
            <person name="Onodera N.T."/>
            <person name="Poole A.M."/>
            <person name="Pritham E.J."/>
            <person name="Richards T.A."/>
            <person name="Rocap G."/>
            <person name="Roy S.W."/>
            <person name="Sarai C."/>
            <person name="Schaack S."/>
            <person name="Shirato S."/>
            <person name="Slamovits C.H."/>
            <person name="Spencer D.F."/>
            <person name="Suzuki S."/>
            <person name="Worden A.Z."/>
            <person name="Zauner S."/>
            <person name="Barry K."/>
            <person name="Bell C."/>
            <person name="Bharti A.K."/>
            <person name="Crow J.A."/>
            <person name="Grimwood J."/>
            <person name="Kramer R."/>
            <person name="Lindquist E."/>
            <person name="Lucas S."/>
            <person name="Salamov A."/>
            <person name="McFadden G.I."/>
            <person name="Lane C.E."/>
            <person name="Keeling P.J."/>
            <person name="Gray M.W."/>
            <person name="Grigoriev I.V."/>
            <person name="Archibald J.M."/>
        </authorList>
    </citation>
    <scope>NUCLEOTIDE SEQUENCE</scope>
    <source>
        <strain evidence="3">CCMP2712</strain>
    </source>
</reference>
<accession>L1JZ80</accession>
<dbReference type="EMBL" id="JH992969">
    <property type="protein sequence ID" value="EKX53677.1"/>
    <property type="molecule type" value="Genomic_DNA"/>
</dbReference>
<protein>
    <submittedName>
        <fullName evidence="1 2">Uncharacterized protein</fullName>
    </submittedName>
</protein>
<evidence type="ECO:0000313" key="3">
    <source>
        <dbReference type="Proteomes" id="UP000011087"/>
    </source>
</evidence>
<evidence type="ECO:0000313" key="2">
    <source>
        <dbReference type="EnsemblProtists" id="EKX53677"/>
    </source>
</evidence>
<proteinExistence type="predicted"/>
<gene>
    <name evidence="1" type="ORF">GUITHDRAFT_150257</name>
</gene>
<dbReference type="EnsemblProtists" id="EKX53677">
    <property type="protein sequence ID" value="EKX53677"/>
    <property type="gene ID" value="GUITHDRAFT_150257"/>
</dbReference>
<dbReference type="GeneID" id="17310388"/>
<dbReference type="RefSeq" id="XP_005840657.1">
    <property type="nucleotide sequence ID" value="XM_005840600.1"/>
</dbReference>
<organism evidence="1">
    <name type="scientific">Guillardia theta (strain CCMP2712)</name>
    <name type="common">Cryptophyte</name>
    <dbReference type="NCBI Taxonomy" id="905079"/>
    <lineage>
        <taxon>Eukaryota</taxon>
        <taxon>Cryptophyceae</taxon>
        <taxon>Pyrenomonadales</taxon>
        <taxon>Geminigeraceae</taxon>
        <taxon>Guillardia</taxon>
    </lineage>
</organism>
<evidence type="ECO:0000313" key="1">
    <source>
        <dbReference type="EMBL" id="EKX53677.1"/>
    </source>
</evidence>
<dbReference type="Proteomes" id="UP000011087">
    <property type="component" value="Unassembled WGS sequence"/>
</dbReference>
<reference evidence="2" key="3">
    <citation type="submission" date="2015-06" db="UniProtKB">
        <authorList>
            <consortium name="EnsemblProtists"/>
        </authorList>
    </citation>
    <scope>IDENTIFICATION</scope>
</reference>
<dbReference type="AlphaFoldDB" id="L1JZ80"/>
<dbReference type="PaxDb" id="55529-EKX53677"/>
<dbReference type="KEGG" id="gtt:GUITHDRAFT_150257"/>
<sequence length="98" mass="11083">MQAIADSNALLAWVEQLFGPEHQFIVKDEPSEPLKELRSALRRGYSKCKQEKRVTFCVEITNGTRTCSDGRRRKSVKLSACTRRRSAACASIERSILP</sequence>
<dbReference type="HOGENOM" id="CLU_2338016_0_0_1"/>